<comment type="caution">
    <text evidence="3">The sequence shown here is derived from an EMBL/GenBank/DDBJ whole genome shotgun (WGS) entry which is preliminary data.</text>
</comment>
<keyword evidence="1" id="KW-1133">Transmembrane helix</keyword>
<evidence type="ECO:0000313" key="3">
    <source>
        <dbReference type="EMBL" id="GHA25241.1"/>
    </source>
</evidence>
<dbReference type="RefSeq" id="WP_189602872.1">
    <property type="nucleotide sequence ID" value="NZ_BMXB01000001.1"/>
</dbReference>
<accession>A0A918VUT9</accession>
<keyword evidence="1" id="KW-0812">Transmembrane</keyword>
<organism evidence="3 4">
    <name type="scientific">Salinimicrobium marinum</name>
    <dbReference type="NCBI Taxonomy" id="680283"/>
    <lineage>
        <taxon>Bacteria</taxon>
        <taxon>Pseudomonadati</taxon>
        <taxon>Bacteroidota</taxon>
        <taxon>Flavobacteriia</taxon>
        <taxon>Flavobacteriales</taxon>
        <taxon>Flavobacteriaceae</taxon>
        <taxon>Salinimicrobium</taxon>
    </lineage>
</organism>
<dbReference type="InterPro" id="IPR018649">
    <property type="entry name" value="SHOCT"/>
</dbReference>
<feature type="domain" description="SHOCT" evidence="2">
    <location>
        <begin position="40"/>
        <end position="66"/>
    </location>
</feature>
<proteinExistence type="predicted"/>
<protein>
    <recommendedName>
        <fullName evidence="2">SHOCT domain-containing protein</fullName>
    </recommendedName>
</protein>
<keyword evidence="4" id="KW-1185">Reference proteome</keyword>
<dbReference type="AlphaFoldDB" id="A0A918VUT9"/>
<evidence type="ECO:0000256" key="1">
    <source>
        <dbReference type="SAM" id="Phobius"/>
    </source>
</evidence>
<evidence type="ECO:0000259" key="2">
    <source>
        <dbReference type="Pfam" id="PF09851"/>
    </source>
</evidence>
<dbReference type="EMBL" id="BMXB01000001">
    <property type="protein sequence ID" value="GHA25241.1"/>
    <property type="molecule type" value="Genomic_DNA"/>
</dbReference>
<reference evidence="3" key="2">
    <citation type="submission" date="2020-09" db="EMBL/GenBank/DDBJ databases">
        <authorList>
            <person name="Sun Q."/>
            <person name="Kim S."/>
        </authorList>
    </citation>
    <scope>NUCLEOTIDE SEQUENCE</scope>
    <source>
        <strain evidence="3">KCTC 12719</strain>
    </source>
</reference>
<reference evidence="3" key="1">
    <citation type="journal article" date="2014" name="Int. J. Syst. Evol. Microbiol.">
        <title>Complete genome sequence of Corynebacterium casei LMG S-19264T (=DSM 44701T), isolated from a smear-ripened cheese.</title>
        <authorList>
            <consortium name="US DOE Joint Genome Institute (JGI-PGF)"/>
            <person name="Walter F."/>
            <person name="Albersmeier A."/>
            <person name="Kalinowski J."/>
            <person name="Ruckert C."/>
        </authorList>
    </citation>
    <scope>NUCLEOTIDE SEQUENCE</scope>
    <source>
        <strain evidence="3">KCTC 12719</strain>
    </source>
</reference>
<dbReference type="Proteomes" id="UP000610456">
    <property type="component" value="Unassembled WGS sequence"/>
</dbReference>
<name>A0A918VUT9_9FLAO</name>
<gene>
    <name evidence="3" type="ORF">GCM10007103_03100</name>
</gene>
<feature type="transmembrane region" description="Helical" evidence="1">
    <location>
        <begin position="12"/>
        <end position="29"/>
    </location>
</feature>
<evidence type="ECO:0000313" key="4">
    <source>
        <dbReference type="Proteomes" id="UP000610456"/>
    </source>
</evidence>
<sequence>MHNYDGFFGMHLIWWFIWIVFLIWVFMIPTQWGKKTRREEPLDILRKRFARGEISKEQFEEQKKLLESDK</sequence>
<dbReference type="Pfam" id="PF09851">
    <property type="entry name" value="SHOCT"/>
    <property type="match status" value="1"/>
</dbReference>
<keyword evidence="1" id="KW-0472">Membrane</keyword>